<protein>
    <submittedName>
        <fullName evidence="2">Uncharacterized protein</fullName>
    </submittedName>
</protein>
<feature type="signal peptide" evidence="1">
    <location>
        <begin position="1"/>
        <end position="16"/>
    </location>
</feature>
<evidence type="ECO:0000313" key="5">
    <source>
        <dbReference type="Proteomes" id="UP000256601"/>
    </source>
</evidence>
<dbReference type="AlphaFoldDB" id="A0A1D8NHE3"/>
<dbReference type="EMBL" id="CP017557">
    <property type="protein sequence ID" value="AOW05055.1"/>
    <property type="molecule type" value="Genomic_DNA"/>
</dbReference>
<dbReference type="Proteomes" id="UP000182444">
    <property type="component" value="Chromosome 1E"/>
</dbReference>
<proteinExistence type="predicted"/>
<reference evidence="2 4" key="1">
    <citation type="journal article" date="2016" name="PLoS ONE">
        <title>Sequence Assembly of Yarrowia lipolytica Strain W29/CLIB89 Shows Transposable Element Diversity.</title>
        <authorList>
            <person name="Magnan C."/>
            <person name="Yu J."/>
            <person name="Chang I."/>
            <person name="Jahn E."/>
            <person name="Kanomata Y."/>
            <person name="Wu J."/>
            <person name="Zeller M."/>
            <person name="Oakes M."/>
            <person name="Baldi P."/>
            <person name="Sandmeyer S."/>
        </authorList>
    </citation>
    <scope>NUCLEOTIDE SEQUENCE [LARGE SCALE GENOMIC DNA]</scope>
    <source>
        <strain evidence="2">CLIB89</strain>
        <strain evidence="4">CLIB89(W29)</strain>
    </source>
</reference>
<dbReference type="VEuPathDB" id="FungiDB:YALI1_E08157g"/>
<dbReference type="KEGG" id="yli:2912411"/>
<keyword evidence="1" id="KW-0732">Signal</keyword>
<name>A0A1D8NHE3_YARLL</name>
<evidence type="ECO:0000313" key="2">
    <source>
        <dbReference type="EMBL" id="AOW05055.1"/>
    </source>
</evidence>
<sequence>MKFSIAALALVASALAQDYSGYNHYDGDNSDDLYSTQYVDESNYQWPDSDYVYQMNAQRDSDHRNLAMQTDGRHLYFGNSNRDINGTPLKTVNVFVDIQGDINIVHNHNSTGRRQNYVGVDDGRLALSDRRSNAIGYQRFNNNNRVAWQHDNGKQQFLACPVDSYGNAYDISYDQRSSDHTYQVFTGASPCANPISVSLNGDRLNGRAQYQNSRLRVHGDQWNNQRVVNNNGRLMISNDQRNDPFLAQLSYRGQMVDPNTGRFVQLGNQASMQWTDRNQVGHGLTGFNVNHQSDNRLTYENQGFLACQLDDGHWELRPVAVEAAAAACSNARYVQISMDPVN</sequence>
<gene>
    <name evidence="3" type="ORF">B0I71DRAFT_168902</name>
    <name evidence="2" type="ORF">YALI1_E08157g</name>
</gene>
<evidence type="ECO:0000313" key="3">
    <source>
        <dbReference type="EMBL" id="RDW27801.1"/>
    </source>
</evidence>
<organism evidence="2 4">
    <name type="scientific">Yarrowia lipolytica</name>
    <name type="common">Candida lipolytica</name>
    <dbReference type="NCBI Taxonomy" id="4952"/>
    <lineage>
        <taxon>Eukaryota</taxon>
        <taxon>Fungi</taxon>
        <taxon>Dikarya</taxon>
        <taxon>Ascomycota</taxon>
        <taxon>Saccharomycotina</taxon>
        <taxon>Dipodascomycetes</taxon>
        <taxon>Dipodascales</taxon>
        <taxon>Dipodascales incertae sedis</taxon>
        <taxon>Yarrowia</taxon>
    </lineage>
</organism>
<feature type="chain" id="PRO_5036306637" evidence="1">
    <location>
        <begin position="17"/>
        <end position="342"/>
    </location>
</feature>
<evidence type="ECO:0000256" key="1">
    <source>
        <dbReference type="SAM" id="SignalP"/>
    </source>
</evidence>
<dbReference type="GeneID" id="2912411"/>
<accession>A0A1D8NHE3</accession>
<reference evidence="3 5" key="2">
    <citation type="submission" date="2018-07" db="EMBL/GenBank/DDBJ databases">
        <title>Draft Genome Assemblies for Five Robust Yarrowia lipolytica Strains Exhibiting High Lipid Production and Pentose Sugar Utilization and Sugar Alcohol Secretion from Undetoxified Lignocellulosic Biomass Hydrolysates.</title>
        <authorList>
            <consortium name="DOE Joint Genome Institute"/>
            <person name="Walker C."/>
            <person name="Ryu S."/>
            <person name="Na H."/>
            <person name="Zane M."/>
            <person name="LaButti K."/>
            <person name="Lipzen A."/>
            <person name="Haridas S."/>
            <person name="Barry K."/>
            <person name="Grigoriev I.V."/>
            <person name="Quarterman J."/>
            <person name="Slininger P."/>
            <person name="Dien B."/>
            <person name="Trinh C.T."/>
        </authorList>
    </citation>
    <scope>NUCLEOTIDE SEQUENCE [LARGE SCALE GENOMIC DNA]</scope>
    <source>
        <strain evidence="3 5">YB392</strain>
    </source>
</reference>
<evidence type="ECO:0000313" key="4">
    <source>
        <dbReference type="Proteomes" id="UP000182444"/>
    </source>
</evidence>
<dbReference type="Proteomes" id="UP000256601">
    <property type="component" value="Unassembled WGS sequence"/>
</dbReference>
<dbReference type="VEuPathDB" id="FungiDB:YALI0_E06787g"/>
<dbReference type="EMBL" id="KZ857328">
    <property type="protein sequence ID" value="RDW27801.1"/>
    <property type="molecule type" value="Genomic_DNA"/>
</dbReference>